<dbReference type="Pfam" id="PF16679">
    <property type="entry name" value="CDT1_C"/>
    <property type="match status" value="1"/>
</dbReference>
<dbReference type="Proteomes" id="UP000006727">
    <property type="component" value="Chromosome 19"/>
</dbReference>
<dbReference type="Gramene" id="Pp3c19_14180V3.1">
    <property type="protein sequence ID" value="Pp3c19_14180V3.1"/>
    <property type="gene ID" value="Pp3c19_14180"/>
</dbReference>
<dbReference type="GO" id="GO:0000076">
    <property type="term" value="P:DNA replication checkpoint signaling"/>
    <property type="evidence" value="ECO:0000318"/>
    <property type="project" value="GO_Central"/>
</dbReference>
<dbReference type="GO" id="GO:0071163">
    <property type="term" value="P:DNA replication preinitiation complex assembly"/>
    <property type="evidence" value="ECO:0000318"/>
    <property type="project" value="GO_Central"/>
</dbReference>
<reference evidence="6" key="3">
    <citation type="submission" date="2020-12" db="UniProtKB">
        <authorList>
            <consortium name="EnsemblPlants"/>
        </authorList>
    </citation>
    <scope>IDENTIFICATION</scope>
</reference>
<dbReference type="GO" id="GO:0030174">
    <property type="term" value="P:regulation of DNA-templated DNA replication initiation"/>
    <property type="evidence" value="ECO:0000318"/>
    <property type="project" value="GO_Central"/>
</dbReference>
<accession>A0A2K1IYE8</accession>
<dbReference type="OrthoDB" id="341730at2759"/>
<dbReference type="PANTHER" id="PTHR28637">
    <property type="entry name" value="DNA REPLICATION FACTOR CDT1"/>
    <property type="match status" value="1"/>
</dbReference>
<dbReference type="Gramene" id="Pp3c19_14181V3.1">
    <property type="protein sequence ID" value="Pp3c19_14181V3.1"/>
    <property type="gene ID" value="Pp3c19_14181"/>
</dbReference>
<feature type="domain" description="CDT1 Geminin-binding" evidence="4">
    <location>
        <begin position="71"/>
        <end position="211"/>
    </location>
</feature>
<dbReference type="SUPFAM" id="SSF46785">
    <property type="entry name" value="Winged helix' DNA-binding domain"/>
    <property type="match status" value="1"/>
</dbReference>
<evidence type="ECO:0000259" key="4">
    <source>
        <dbReference type="SMART" id="SM01075"/>
    </source>
</evidence>
<dbReference type="EnsemblPlants" id="Pp3c19_14181V3.1">
    <property type="protein sequence ID" value="Pp3c19_14181V3.1"/>
    <property type="gene ID" value="Pp3c19_14181"/>
</dbReference>
<dbReference type="InterPro" id="IPR045173">
    <property type="entry name" value="Cdt1"/>
</dbReference>
<dbReference type="PaxDb" id="3218-PP1S20_258V6.1"/>
<dbReference type="InterPro" id="IPR014939">
    <property type="entry name" value="CDT1_Gemini-bd-like"/>
</dbReference>
<dbReference type="GO" id="GO:0003677">
    <property type="term" value="F:DNA binding"/>
    <property type="evidence" value="ECO:0000318"/>
    <property type="project" value="GO_Central"/>
</dbReference>
<feature type="region of interest" description="Disordered" evidence="3">
    <location>
        <begin position="552"/>
        <end position="581"/>
    </location>
</feature>
<dbReference type="PANTHER" id="PTHR28637:SF1">
    <property type="entry name" value="DNA REPLICATION FACTOR CDT1"/>
    <property type="match status" value="1"/>
</dbReference>
<dbReference type="FunCoup" id="A0A2K1IYE8">
    <property type="interactions" value="461"/>
</dbReference>
<dbReference type="GO" id="GO:0005634">
    <property type="term" value="C:nucleus"/>
    <property type="evidence" value="ECO:0000318"/>
    <property type="project" value="GO_Central"/>
</dbReference>
<dbReference type="CDD" id="cd08674">
    <property type="entry name" value="Cdt1_m"/>
    <property type="match status" value="1"/>
</dbReference>
<comment type="similarity">
    <text evidence="1">Belongs to the Cdt1 family.</text>
</comment>
<dbReference type="SMART" id="SM01075">
    <property type="entry name" value="CDT1"/>
    <property type="match status" value="1"/>
</dbReference>
<dbReference type="RefSeq" id="XP_024356720.1">
    <property type="nucleotide sequence ID" value="XM_024500952.2"/>
</dbReference>
<evidence type="ECO:0000313" key="6">
    <source>
        <dbReference type="EnsemblPlants" id="Pp3c19_14180V3.1"/>
    </source>
</evidence>
<dbReference type="CDD" id="cd08767">
    <property type="entry name" value="Cdt1_c"/>
    <property type="match status" value="1"/>
</dbReference>
<gene>
    <name evidence="7" type="primary">LOC112272817</name>
    <name evidence="5" type="ORF">PHYPA_024111</name>
</gene>
<keyword evidence="8" id="KW-1185">Reference proteome</keyword>
<proteinExistence type="inferred from homology"/>
<reference evidence="5 8" key="1">
    <citation type="journal article" date="2008" name="Science">
        <title>The Physcomitrella genome reveals evolutionary insights into the conquest of land by plants.</title>
        <authorList>
            <person name="Rensing S."/>
            <person name="Lang D."/>
            <person name="Zimmer A."/>
            <person name="Terry A."/>
            <person name="Salamov A."/>
            <person name="Shapiro H."/>
            <person name="Nishiyama T."/>
            <person name="Perroud P.-F."/>
            <person name="Lindquist E."/>
            <person name="Kamisugi Y."/>
            <person name="Tanahashi T."/>
            <person name="Sakakibara K."/>
            <person name="Fujita T."/>
            <person name="Oishi K."/>
            <person name="Shin-I T."/>
            <person name="Kuroki Y."/>
            <person name="Toyoda A."/>
            <person name="Suzuki Y."/>
            <person name="Hashimoto A."/>
            <person name="Yamaguchi K."/>
            <person name="Sugano A."/>
            <person name="Kohara Y."/>
            <person name="Fujiyama A."/>
            <person name="Anterola A."/>
            <person name="Aoki S."/>
            <person name="Ashton N."/>
            <person name="Barbazuk W.B."/>
            <person name="Barker E."/>
            <person name="Bennetzen J."/>
            <person name="Bezanilla M."/>
            <person name="Blankenship R."/>
            <person name="Cho S.H."/>
            <person name="Dutcher S."/>
            <person name="Estelle M."/>
            <person name="Fawcett J.A."/>
            <person name="Gundlach H."/>
            <person name="Hanada K."/>
            <person name="Heyl A."/>
            <person name="Hicks K.A."/>
            <person name="Hugh J."/>
            <person name="Lohr M."/>
            <person name="Mayer K."/>
            <person name="Melkozernov A."/>
            <person name="Murata T."/>
            <person name="Nelson D."/>
            <person name="Pils B."/>
            <person name="Prigge M."/>
            <person name="Reiss B."/>
            <person name="Renner T."/>
            <person name="Rombauts S."/>
            <person name="Rushton P."/>
            <person name="Sanderfoot A."/>
            <person name="Schween G."/>
            <person name="Shiu S.-H."/>
            <person name="Stueber K."/>
            <person name="Theodoulou F.L."/>
            <person name="Tu H."/>
            <person name="Van de Peer Y."/>
            <person name="Verrier P.J."/>
            <person name="Waters E."/>
            <person name="Wood A."/>
            <person name="Yang L."/>
            <person name="Cove D."/>
            <person name="Cuming A."/>
            <person name="Hasebe M."/>
            <person name="Lucas S."/>
            <person name="Mishler D.B."/>
            <person name="Reski R."/>
            <person name="Grigoriev I."/>
            <person name="Quatrano R.S."/>
            <person name="Boore J.L."/>
        </authorList>
    </citation>
    <scope>NUCLEOTIDE SEQUENCE [LARGE SCALE GENOMIC DNA]</scope>
    <source>
        <strain evidence="6 8">cv. Gransden 2004</strain>
    </source>
</reference>
<protein>
    <recommendedName>
        <fullName evidence="4">CDT1 Geminin-binding domain-containing protein</fullName>
    </recommendedName>
</protein>
<feature type="compositionally biased region" description="Polar residues" evidence="3">
    <location>
        <begin position="625"/>
        <end position="645"/>
    </location>
</feature>
<reference evidence="5 8" key="2">
    <citation type="journal article" date="2018" name="Plant J.">
        <title>The Physcomitrella patens chromosome-scale assembly reveals moss genome structure and evolution.</title>
        <authorList>
            <person name="Lang D."/>
            <person name="Ullrich K.K."/>
            <person name="Murat F."/>
            <person name="Fuchs J."/>
            <person name="Jenkins J."/>
            <person name="Haas F.B."/>
            <person name="Piednoel M."/>
            <person name="Gundlach H."/>
            <person name="Van Bel M."/>
            <person name="Meyberg R."/>
            <person name="Vives C."/>
            <person name="Morata J."/>
            <person name="Symeonidi A."/>
            <person name="Hiss M."/>
            <person name="Muchero W."/>
            <person name="Kamisugi Y."/>
            <person name="Saleh O."/>
            <person name="Blanc G."/>
            <person name="Decker E.L."/>
            <person name="van Gessel N."/>
            <person name="Grimwood J."/>
            <person name="Hayes R.D."/>
            <person name="Graham S.W."/>
            <person name="Gunter L.E."/>
            <person name="McDaniel S.F."/>
            <person name="Hoernstein S.N.W."/>
            <person name="Larsson A."/>
            <person name="Li F.W."/>
            <person name="Perroud P.F."/>
            <person name="Phillips J."/>
            <person name="Ranjan P."/>
            <person name="Rokshar D.S."/>
            <person name="Rothfels C.J."/>
            <person name="Schneider L."/>
            <person name="Shu S."/>
            <person name="Stevenson D.W."/>
            <person name="Thummler F."/>
            <person name="Tillich M."/>
            <person name="Villarreal Aguilar J.C."/>
            <person name="Widiez T."/>
            <person name="Wong G.K."/>
            <person name="Wymore A."/>
            <person name="Zhang Y."/>
            <person name="Zimmer A.D."/>
            <person name="Quatrano R.S."/>
            <person name="Mayer K.F.X."/>
            <person name="Goodstein D."/>
            <person name="Casacuberta J.M."/>
            <person name="Vandepoele K."/>
            <person name="Reski R."/>
            <person name="Cuming A.C."/>
            <person name="Tuskan G.A."/>
            <person name="Maumus F."/>
            <person name="Salse J."/>
            <person name="Schmutz J."/>
            <person name="Rensing S.A."/>
        </authorList>
    </citation>
    <scope>NUCLEOTIDE SEQUENCE [LARGE SCALE GENOMIC DNA]</scope>
    <source>
        <strain evidence="6 8">cv. Gransden 2004</strain>
    </source>
</reference>
<dbReference type="GeneID" id="112272817"/>
<dbReference type="KEGG" id="ppp:112272817"/>
<dbReference type="InterPro" id="IPR032054">
    <property type="entry name" value="Cdt1_C"/>
</dbReference>
<evidence type="ECO:0000313" key="7">
    <source>
        <dbReference type="EnsemblPlants" id="Pp3c19_14181V3.1"/>
    </source>
</evidence>
<dbReference type="GO" id="GO:0000278">
    <property type="term" value="P:mitotic cell cycle"/>
    <property type="evidence" value="ECO:0000318"/>
    <property type="project" value="GO_Central"/>
</dbReference>
<evidence type="ECO:0000256" key="1">
    <source>
        <dbReference type="ARBA" id="ARBA00008356"/>
    </source>
</evidence>
<dbReference type="Pfam" id="PF08839">
    <property type="entry name" value="CDT1"/>
    <property type="match status" value="1"/>
</dbReference>
<dbReference type="Gene3D" id="1.10.10.1420">
    <property type="entry name" value="DNA replication factor Cdt1, C-terminal WH domain"/>
    <property type="match status" value="1"/>
</dbReference>
<evidence type="ECO:0000313" key="8">
    <source>
        <dbReference type="Proteomes" id="UP000006727"/>
    </source>
</evidence>
<keyword evidence="2" id="KW-0131">Cell cycle</keyword>
<dbReference type="OMA" id="MKHIFPE"/>
<dbReference type="GO" id="GO:0070182">
    <property type="term" value="F:DNA polymerase binding"/>
    <property type="evidence" value="ECO:0000318"/>
    <property type="project" value="GO_Central"/>
</dbReference>
<dbReference type="FunFam" id="1.10.10.1420:FF:000005">
    <property type="entry name" value="DNA replication factor Cdt1, putative"/>
    <property type="match status" value="1"/>
</dbReference>
<feature type="region of interest" description="Disordered" evidence="3">
    <location>
        <begin position="492"/>
        <end position="515"/>
    </location>
</feature>
<evidence type="ECO:0000256" key="2">
    <source>
        <dbReference type="ARBA" id="ARBA00023306"/>
    </source>
</evidence>
<feature type="region of interest" description="Disordered" evidence="3">
    <location>
        <begin position="456"/>
        <end position="479"/>
    </location>
</feature>
<dbReference type="EMBL" id="ABEU02000019">
    <property type="protein sequence ID" value="PNR34294.1"/>
    <property type="molecule type" value="Genomic_DNA"/>
</dbReference>
<sequence>MSDIHRRLPRLMPARYDAEKVGKGMLAFRSRKADVDAGKSSGMSVPCTRKRANETPEEVYLSPRKQSPAQLPEKFALLESFYDGVEAAISLLGIRRQLCTFQAVCSTVEATTKRRFLQKHLAQIKYILPEAVHLEYVRSYDQESRIKRWELKVSLLPLPAAAEEPSVSGGCTSKRPKIESVQRRLVFHSRLVKLAATLPEDDDIPAHPMPERIFNGNSKGANTGLPAATTCIPMEINTAAHRVEMRESSDGSTCFTKSVRPGFSQMTASSASSLMESDKAEPQKSSLHMETLDTILPMPINRTSHRDVHNLAEKPTGTPHLAPSFRPFFSVKNSVPETELGCGISDDCAVLSDMTSSSVQLTPIKRRHAGLQEESEVEEPVELQTPVKVFQTYGTPKRTTACDDSPSKRLHLSPSLKSHYSNCGSPLSHSLIASRSLQSTPVKPSVSKDVSISWDLRTPGSERDGVDRYTPIGEDSVGAQTPVKSSIQAHTFKSPAPLTPKHQYTPCTPQNSERGRKSLGISYHVDEPINEGIQSPAATPVKGSSTIRSLNFHTPKAKSYSKDSSATGSPCPRSPTMGTQTPVNFSRASGFRMKAAVKHSKLDLRPLFARTNDEDVGKRDGAESLSKSCETGATETPSSTNSLSLGSRVSQADLNMIQGLPAELVNSVIKEELRVAEEKSSDVVAVRRRQQMMAGLPNLFNQLCLIFQSSNKSVFPYKDLLAKIVSSNTEMTDRVEVEERLKMLTELAPEWISAKKSLTGDTLYRINKKADVMTVRRRLCGAQ</sequence>
<evidence type="ECO:0000313" key="5">
    <source>
        <dbReference type="EMBL" id="PNR34294.1"/>
    </source>
</evidence>
<evidence type="ECO:0000256" key="3">
    <source>
        <dbReference type="SAM" id="MobiDB-lite"/>
    </source>
</evidence>
<feature type="region of interest" description="Disordered" evidence="3">
    <location>
        <begin position="614"/>
        <end position="645"/>
    </location>
</feature>
<organism evidence="5">
    <name type="scientific">Physcomitrium patens</name>
    <name type="common">Spreading-leaved earth moss</name>
    <name type="synonym">Physcomitrella patens</name>
    <dbReference type="NCBI Taxonomy" id="3218"/>
    <lineage>
        <taxon>Eukaryota</taxon>
        <taxon>Viridiplantae</taxon>
        <taxon>Streptophyta</taxon>
        <taxon>Embryophyta</taxon>
        <taxon>Bryophyta</taxon>
        <taxon>Bryophytina</taxon>
        <taxon>Bryopsida</taxon>
        <taxon>Funariidae</taxon>
        <taxon>Funariales</taxon>
        <taxon>Funariaceae</taxon>
        <taxon>Physcomitrium</taxon>
    </lineage>
</organism>
<dbReference type="InterPro" id="IPR038090">
    <property type="entry name" value="Cdt1_C_WH_dom_sf"/>
</dbReference>
<dbReference type="InterPro" id="IPR036390">
    <property type="entry name" value="WH_DNA-bd_sf"/>
</dbReference>
<dbReference type="AlphaFoldDB" id="A0A2K1IYE8"/>
<dbReference type="EnsemblPlants" id="Pp3c19_14180V3.1">
    <property type="protein sequence ID" value="Pp3c19_14180V3.1"/>
    <property type="gene ID" value="Pp3c19_14180"/>
</dbReference>
<name>A0A2K1IYE8_PHYPA</name>
<dbReference type="STRING" id="3218.A0A2K1IYE8"/>